<feature type="domain" description="SPRY" evidence="1">
    <location>
        <begin position="239"/>
        <end position="352"/>
    </location>
</feature>
<reference evidence="2" key="1">
    <citation type="submission" date="2021-01" db="EMBL/GenBank/DDBJ databases">
        <authorList>
            <consortium name="Genoscope - CEA"/>
            <person name="William W."/>
        </authorList>
    </citation>
    <scope>NUCLEOTIDE SEQUENCE</scope>
</reference>
<comment type="caution">
    <text evidence="2">The sequence shown here is derived from an EMBL/GenBank/DDBJ whole genome shotgun (WGS) entry which is preliminary data.</text>
</comment>
<dbReference type="EMBL" id="CAJJDM010000110">
    <property type="protein sequence ID" value="CAD8098442.1"/>
    <property type="molecule type" value="Genomic_DNA"/>
</dbReference>
<evidence type="ECO:0000259" key="1">
    <source>
        <dbReference type="Pfam" id="PF00622"/>
    </source>
</evidence>
<keyword evidence="3" id="KW-1185">Reference proteome</keyword>
<dbReference type="Pfam" id="PF00622">
    <property type="entry name" value="SPRY"/>
    <property type="match status" value="1"/>
</dbReference>
<dbReference type="OMA" id="WENSQHG"/>
<proteinExistence type="predicted"/>
<evidence type="ECO:0000313" key="2">
    <source>
        <dbReference type="EMBL" id="CAD8098442.1"/>
    </source>
</evidence>
<protein>
    <recommendedName>
        <fullName evidence="1">SPRY domain-containing protein</fullName>
    </recommendedName>
</protein>
<sequence>MIQSCKCDDGGQKIIGVCTALNCQSQRASCVECLKQLHLQHANKFLDLKQLSVFQEDKKKTFSYLKKFYNDFNRLKSILDNFIVSLNIEAYEKNIENQTISQLNSLTDKLVKLNYIEQSGYLIKSFQNLIQNMEDAKNNIQRLKFEYTLNEFISPSQNICLSVNSSQLQMQIILSLYRQQQNKNTLVIQEKIRFSQQYKTDNIILKDQETIVSTTDDKFGWVLCEPGIIQNQFVKNFAFEIIKNDWLAIGICHKDQFLKQKGNFDIWDNNKHGCYLIDQSGKVFSQLKIEENNKSQNFKINNQDIIIIIVDKTSKKIQWINQTQNTQIWIMEFDASQDFYPVVCLRKSSIKVIDLK</sequence>
<dbReference type="InterPro" id="IPR003877">
    <property type="entry name" value="SPRY_dom"/>
</dbReference>
<dbReference type="AlphaFoldDB" id="A0A8S1P603"/>
<name>A0A8S1P603_PARPR</name>
<accession>A0A8S1P603</accession>
<evidence type="ECO:0000313" key="3">
    <source>
        <dbReference type="Proteomes" id="UP000688137"/>
    </source>
</evidence>
<organism evidence="2 3">
    <name type="scientific">Paramecium primaurelia</name>
    <dbReference type="NCBI Taxonomy" id="5886"/>
    <lineage>
        <taxon>Eukaryota</taxon>
        <taxon>Sar</taxon>
        <taxon>Alveolata</taxon>
        <taxon>Ciliophora</taxon>
        <taxon>Intramacronucleata</taxon>
        <taxon>Oligohymenophorea</taxon>
        <taxon>Peniculida</taxon>
        <taxon>Parameciidae</taxon>
        <taxon>Paramecium</taxon>
    </lineage>
</organism>
<dbReference type="Proteomes" id="UP000688137">
    <property type="component" value="Unassembled WGS sequence"/>
</dbReference>
<gene>
    <name evidence="2" type="ORF">PPRIM_AZ9-3.1.T1070043</name>
</gene>